<proteinExistence type="predicted"/>
<feature type="chain" id="PRO_5042272903" evidence="1">
    <location>
        <begin position="23"/>
        <end position="67"/>
    </location>
</feature>
<sequence length="67" mass="7695">MRVSNGLLYCLVQLLWLVTVFGAHIEHIDLGAPGLQLSPGQRIKAMMIFRSMEMARTLTPMFWWKSC</sequence>
<accession>A0AAD8CM69</accession>
<evidence type="ECO:0000256" key="1">
    <source>
        <dbReference type="SAM" id="SignalP"/>
    </source>
</evidence>
<feature type="signal peptide" evidence="1">
    <location>
        <begin position="1"/>
        <end position="22"/>
    </location>
</feature>
<evidence type="ECO:0000313" key="3">
    <source>
        <dbReference type="Proteomes" id="UP001230051"/>
    </source>
</evidence>
<comment type="caution">
    <text evidence="2">The sequence shown here is derived from an EMBL/GenBank/DDBJ whole genome shotgun (WGS) entry which is preliminary data.</text>
</comment>
<dbReference type="AlphaFoldDB" id="A0AAD8CM69"/>
<organism evidence="2 3">
    <name type="scientific">Acipenser oxyrinchus oxyrinchus</name>
    <dbReference type="NCBI Taxonomy" id="40147"/>
    <lineage>
        <taxon>Eukaryota</taxon>
        <taxon>Metazoa</taxon>
        <taxon>Chordata</taxon>
        <taxon>Craniata</taxon>
        <taxon>Vertebrata</taxon>
        <taxon>Euteleostomi</taxon>
        <taxon>Actinopterygii</taxon>
        <taxon>Chondrostei</taxon>
        <taxon>Acipenseriformes</taxon>
        <taxon>Acipenseridae</taxon>
        <taxon>Acipenser</taxon>
    </lineage>
</organism>
<dbReference type="Proteomes" id="UP001230051">
    <property type="component" value="Unassembled WGS sequence"/>
</dbReference>
<keyword evidence="3" id="KW-1185">Reference proteome</keyword>
<keyword evidence="1" id="KW-0732">Signal</keyword>
<dbReference type="EMBL" id="JAGXEW010000037">
    <property type="protein sequence ID" value="KAK1154133.1"/>
    <property type="molecule type" value="Genomic_DNA"/>
</dbReference>
<evidence type="ECO:0000313" key="2">
    <source>
        <dbReference type="EMBL" id="KAK1154133.1"/>
    </source>
</evidence>
<protein>
    <submittedName>
        <fullName evidence="2">Uncharacterized protein</fullName>
    </submittedName>
</protein>
<name>A0AAD8CM69_ACIOX</name>
<gene>
    <name evidence="2" type="ORF">AOXY_G28916</name>
</gene>
<reference evidence="2" key="1">
    <citation type="submission" date="2022-02" db="EMBL/GenBank/DDBJ databases">
        <title>Atlantic sturgeon de novo genome assembly.</title>
        <authorList>
            <person name="Stock M."/>
            <person name="Klopp C."/>
            <person name="Guiguen Y."/>
            <person name="Cabau C."/>
            <person name="Parinello H."/>
            <person name="Santidrian Yebra-Pimentel E."/>
            <person name="Kuhl H."/>
            <person name="Dirks R.P."/>
            <person name="Guessner J."/>
            <person name="Wuertz S."/>
            <person name="Du K."/>
            <person name="Schartl M."/>
        </authorList>
    </citation>
    <scope>NUCLEOTIDE SEQUENCE</scope>
    <source>
        <strain evidence="2">STURGEONOMICS-FGT-2020</strain>
        <tissue evidence="2">Whole blood</tissue>
    </source>
</reference>